<dbReference type="AlphaFoldDB" id="H5SA13"/>
<keyword evidence="1" id="KW-0732">Signal</keyword>
<dbReference type="EMBL" id="AP011645">
    <property type="protein sequence ID" value="BAL52999.1"/>
    <property type="molecule type" value="Genomic_DNA"/>
</dbReference>
<dbReference type="InterPro" id="IPR014755">
    <property type="entry name" value="Cu-Rt/internalin_Ig-like"/>
</dbReference>
<gene>
    <name evidence="5" type="ORF">HGMM_F04A11C17</name>
</gene>
<sequence length="132" mass="13983">MKLSPIAKVVALGGAILGIGVAVGVLTGIVAWGHAELVESNIKNGQVFALGDAPTQVQLTFSEHLNAQRSAIYVVLLGPNTLADQGDLTVKEEQMTISLQERKPGIYQIRWIAVAEEDAGVSEGTITFSIKE</sequence>
<keyword evidence="3" id="KW-1133">Transmembrane helix</keyword>
<dbReference type="Gene3D" id="2.60.40.1220">
    <property type="match status" value="1"/>
</dbReference>
<dbReference type="InterPro" id="IPR007348">
    <property type="entry name" value="CopC_dom"/>
</dbReference>
<dbReference type="SUPFAM" id="SSF81296">
    <property type="entry name" value="E set domains"/>
    <property type="match status" value="1"/>
</dbReference>
<reference evidence="5" key="1">
    <citation type="journal article" date="2005" name="Environ. Microbiol.">
        <title>Genetic and functional properties of uncultivated thermophilic crenarchaeotes from a subsurface gold mine as revealed by analysis of genome fragments.</title>
        <authorList>
            <person name="Nunoura T."/>
            <person name="Hirayama H."/>
            <person name="Takami H."/>
            <person name="Oida H."/>
            <person name="Nishi S."/>
            <person name="Shimamura S."/>
            <person name="Suzuki Y."/>
            <person name="Inagaki F."/>
            <person name="Takai K."/>
            <person name="Nealson K.H."/>
            <person name="Horikoshi K."/>
        </authorList>
    </citation>
    <scope>NUCLEOTIDE SEQUENCE</scope>
</reference>
<organism evidence="5">
    <name type="scientific">uncultured Acetothermia bacterium</name>
    <dbReference type="NCBI Taxonomy" id="236499"/>
    <lineage>
        <taxon>Bacteria</taxon>
        <taxon>Candidatus Bipolaricaulota</taxon>
        <taxon>environmental samples</taxon>
    </lineage>
</organism>
<feature type="transmembrane region" description="Helical" evidence="3">
    <location>
        <begin position="9"/>
        <end position="33"/>
    </location>
</feature>
<dbReference type="GO" id="GO:0046688">
    <property type="term" value="P:response to copper ion"/>
    <property type="evidence" value="ECO:0007669"/>
    <property type="project" value="InterPro"/>
</dbReference>
<dbReference type="GO" id="GO:0005507">
    <property type="term" value="F:copper ion binding"/>
    <property type="evidence" value="ECO:0007669"/>
    <property type="project" value="InterPro"/>
</dbReference>
<dbReference type="Pfam" id="PF04234">
    <property type="entry name" value="CopC"/>
    <property type="match status" value="1"/>
</dbReference>
<dbReference type="GO" id="GO:0042597">
    <property type="term" value="C:periplasmic space"/>
    <property type="evidence" value="ECO:0007669"/>
    <property type="project" value="InterPro"/>
</dbReference>
<evidence type="ECO:0000256" key="3">
    <source>
        <dbReference type="SAM" id="Phobius"/>
    </source>
</evidence>
<protein>
    <submittedName>
        <fullName evidence="5">Copper resistance protein CopC</fullName>
    </submittedName>
</protein>
<keyword evidence="2" id="KW-0186">Copper</keyword>
<reference evidence="5" key="2">
    <citation type="journal article" date="2012" name="PLoS ONE">
        <title>A Deeply Branching Thermophilic Bacterium with an Ancient Acetyl-CoA Pathway Dominates a Subsurface Ecosystem.</title>
        <authorList>
            <person name="Takami H."/>
            <person name="Noguchi H."/>
            <person name="Takaki Y."/>
            <person name="Uchiyama I."/>
            <person name="Toyoda A."/>
            <person name="Nishi S."/>
            <person name="Chee G.-J."/>
            <person name="Arai W."/>
            <person name="Nunoura T."/>
            <person name="Itoh T."/>
            <person name="Hattori M."/>
            <person name="Takai K."/>
        </authorList>
    </citation>
    <scope>NUCLEOTIDE SEQUENCE</scope>
</reference>
<name>H5SA13_9BACT</name>
<dbReference type="InterPro" id="IPR014756">
    <property type="entry name" value="Ig_E-set"/>
</dbReference>
<feature type="domain" description="CopC" evidence="4">
    <location>
        <begin position="34"/>
        <end position="130"/>
    </location>
</feature>
<evidence type="ECO:0000313" key="5">
    <source>
        <dbReference type="EMBL" id="BAL52999.1"/>
    </source>
</evidence>
<proteinExistence type="predicted"/>
<keyword evidence="3" id="KW-0812">Transmembrane</keyword>
<keyword evidence="3" id="KW-0472">Membrane</keyword>
<evidence type="ECO:0000256" key="1">
    <source>
        <dbReference type="ARBA" id="ARBA00022729"/>
    </source>
</evidence>
<evidence type="ECO:0000259" key="4">
    <source>
        <dbReference type="Pfam" id="PF04234"/>
    </source>
</evidence>
<evidence type="ECO:0000256" key="2">
    <source>
        <dbReference type="ARBA" id="ARBA00023008"/>
    </source>
</evidence>
<accession>H5SA13</accession>